<evidence type="ECO:0000313" key="2">
    <source>
        <dbReference type="WBParaSite" id="Hba_09513"/>
    </source>
</evidence>
<evidence type="ECO:0000313" key="1">
    <source>
        <dbReference type="Proteomes" id="UP000095283"/>
    </source>
</evidence>
<sequence length="226" mass="26219">MVLGYRFALVTERLFLCEGISLPVNCNTSPCLTNYPRSQTAILGDYCCGAFDRTSLARRRRKKWRRLLVTEGNRSCPAFPISYDLHHRAITLLITNDRGTIEEHQWPFFGLQKSFESHSLRVAGYDQNYLPVREESLESYARESRYLSSERLHDVKRTLFTHNRHFRLAVVAGPSHPLDEFGNKEYAETEDAPGAWTEPILRSVLPVHMTYTTRPSQHFSIKIEKR</sequence>
<reference evidence="2" key="1">
    <citation type="submission" date="2016-11" db="UniProtKB">
        <authorList>
            <consortium name="WormBaseParasite"/>
        </authorList>
    </citation>
    <scope>IDENTIFICATION</scope>
</reference>
<protein>
    <submittedName>
        <fullName evidence="2">Alpha-galactosidase</fullName>
    </submittedName>
</protein>
<proteinExistence type="predicted"/>
<accession>A0A1I7WWP2</accession>
<dbReference type="Proteomes" id="UP000095283">
    <property type="component" value="Unplaced"/>
</dbReference>
<dbReference type="AlphaFoldDB" id="A0A1I7WWP2"/>
<organism evidence="1 2">
    <name type="scientific">Heterorhabditis bacteriophora</name>
    <name type="common">Entomopathogenic nematode worm</name>
    <dbReference type="NCBI Taxonomy" id="37862"/>
    <lineage>
        <taxon>Eukaryota</taxon>
        <taxon>Metazoa</taxon>
        <taxon>Ecdysozoa</taxon>
        <taxon>Nematoda</taxon>
        <taxon>Chromadorea</taxon>
        <taxon>Rhabditida</taxon>
        <taxon>Rhabditina</taxon>
        <taxon>Rhabditomorpha</taxon>
        <taxon>Strongyloidea</taxon>
        <taxon>Heterorhabditidae</taxon>
        <taxon>Heterorhabditis</taxon>
    </lineage>
</organism>
<keyword evidence="1" id="KW-1185">Reference proteome</keyword>
<name>A0A1I7WWP2_HETBA</name>
<dbReference type="WBParaSite" id="Hba_09513">
    <property type="protein sequence ID" value="Hba_09513"/>
    <property type="gene ID" value="Hba_09513"/>
</dbReference>